<gene>
    <name evidence="4" type="ORF">CO073_03235</name>
</gene>
<dbReference type="EMBL" id="PFSY01000149">
    <property type="protein sequence ID" value="PJC01601.1"/>
    <property type="molecule type" value="Genomic_DNA"/>
</dbReference>
<dbReference type="AlphaFoldDB" id="A0A2M8DQS3"/>
<sequence length="364" mass="42022">LTDNEKRDIIKYLESGKPLPEKYRFLLFDTDKEVELLWSGKTDEVENMVLPFQAIEHIDEPRSEEKITAQTTLFDTSGRQIKGWSNKLIWGDNKLILSSLKNGPLRKQIEAEGGLKLIYIDPPFDVGADFSMNIEIGEETFTKKPSVIEEIAYRDTWGKGADSFIAMIYERLKLMHGLLANDGSIYVHCDYRLSSHLRLVLDEIFGIDNFLSEIIWQGTTGDTSAKNKKYIKSHDTILFYEKTKGQHIWNDVFQEMSEGGLKPYKYVDEKGRYRWTDSSNPGKKGYIYDLGFGEKLPQNGYRMPKETALKWLKEGILKAEQGRVPCIKRYLNEEGVRCKDVWNDLKSLQSNESIAYPTQKNRSN</sequence>
<proteinExistence type="predicted"/>
<dbReference type="SUPFAM" id="SSF53335">
    <property type="entry name" value="S-adenosyl-L-methionine-dependent methyltransferases"/>
    <property type="match status" value="1"/>
</dbReference>
<keyword evidence="1" id="KW-0489">Methyltransferase</keyword>
<evidence type="ECO:0000256" key="2">
    <source>
        <dbReference type="ARBA" id="ARBA00022679"/>
    </source>
</evidence>
<dbReference type="Pfam" id="PF01555">
    <property type="entry name" value="N6_N4_Mtase"/>
    <property type="match status" value="1"/>
</dbReference>
<evidence type="ECO:0000313" key="4">
    <source>
        <dbReference type="EMBL" id="PJC01601.1"/>
    </source>
</evidence>
<accession>A0A2M8DQS3</accession>
<keyword evidence="2" id="KW-0808">Transferase</keyword>
<evidence type="ECO:0000256" key="1">
    <source>
        <dbReference type="ARBA" id="ARBA00022603"/>
    </source>
</evidence>
<feature type="domain" description="DNA methylase N-4/N-6" evidence="3">
    <location>
        <begin position="116"/>
        <end position="361"/>
    </location>
</feature>
<feature type="non-terminal residue" evidence="4">
    <location>
        <position position="1"/>
    </location>
</feature>
<evidence type="ECO:0000259" key="3">
    <source>
        <dbReference type="Pfam" id="PF01555"/>
    </source>
</evidence>
<dbReference type="GO" id="GO:0003677">
    <property type="term" value="F:DNA binding"/>
    <property type="evidence" value="ECO:0007669"/>
    <property type="project" value="InterPro"/>
</dbReference>
<dbReference type="InterPro" id="IPR029063">
    <property type="entry name" value="SAM-dependent_MTases_sf"/>
</dbReference>
<dbReference type="GO" id="GO:0032259">
    <property type="term" value="P:methylation"/>
    <property type="evidence" value="ECO:0007669"/>
    <property type="project" value="UniProtKB-KW"/>
</dbReference>
<dbReference type="Proteomes" id="UP000230136">
    <property type="component" value="Unassembled WGS sequence"/>
</dbReference>
<reference evidence="5" key="1">
    <citation type="submission" date="2017-09" db="EMBL/GenBank/DDBJ databases">
        <title>Depth-based differentiation of microbial function through sediment-hosted aquifers and enrichment of novel symbionts in the deep terrestrial subsurface.</title>
        <authorList>
            <person name="Probst A.J."/>
            <person name="Ladd B."/>
            <person name="Jarett J.K."/>
            <person name="Geller-Mcgrath D.E."/>
            <person name="Sieber C.M.K."/>
            <person name="Emerson J.B."/>
            <person name="Anantharaman K."/>
            <person name="Thomas B.C."/>
            <person name="Malmstrom R."/>
            <person name="Stieglmeier M."/>
            <person name="Klingl A."/>
            <person name="Woyke T."/>
            <person name="Ryan C.M."/>
            <person name="Banfield J.F."/>
        </authorList>
    </citation>
    <scope>NUCLEOTIDE SEQUENCE [LARGE SCALE GENOMIC DNA]</scope>
</reference>
<dbReference type="Gene3D" id="3.40.50.150">
    <property type="entry name" value="Vaccinia Virus protein VP39"/>
    <property type="match status" value="1"/>
</dbReference>
<organism evidence="4 5">
    <name type="scientific">Candidatus Komeilibacteria bacterium CG_4_9_14_0_8_um_filter_36_9</name>
    <dbReference type="NCBI Taxonomy" id="1974473"/>
    <lineage>
        <taxon>Bacteria</taxon>
        <taxon>Candidatus Komeiliibacteriota</taxon>
    </lineage>
</organism>
<name>A0A2M8DQS3_9BACT</name>
<comment type="caution">
    <text evidence="4">The sequence shown here is derived from an EMBL/GenBank/DDBJ whole genome shotgun (WGS) entry which is preliminary data.</text>
</comment>
<dbReference type="GO" id="GO:0008170">
    <property type="term" value="F:N-methyltransferase activity"/>
    <property type="evidence" value="ECO:0007669"/>
    <property type="project" value="InterPro"/>
</dbReference>
<feature type="non-terminal residue" evidence="4">
    <location>
        <position position="364"/>
    </location>
</feature>
<protein>
    <recommendedName>
        <fullName evidence="3">DNA methylase N-4/N-6 domain-containing protein</fullName>
    </recommendedName>
</protein>
<evidence type="ECO:0000313" key="5">
    <source>
        <dbReference type="Proteomes" id="UP000230136"/>
    </source>
</evidence>
<dbReference type="InterPro" id="IPR002941">
    <property type="entry name" value="DNA_methylase_N4/N6"/>
</dbReference>